<keyword evidence="3" id="KW-1185">Reference proteome</keyword>
<accession>A0A6L2PJH8</accession>
<comment type="caution">
    <text evidence="2">The sequence shown here is derived from an EMBL/GenBank/DDBJ whole genome shotgun (WGS) entry which is preliminary data.</text>
</comment>
<feature type="region of interest" description="Disordered" evidence="1">
    <location>
        <begin position="1"/>
        <end position="22"/>
    </location>
</feature>
<feature type="region of interest" description="Disordered" evidence="1">
    <location>
        <begin position="165"/>
        <end position="241"/>
    </location>
</feature>
<protein>
    <submittedName>
        <fullName evidence="2">Uncharacterized protein</fullName>
    </submittedName>
</protein>
<dbReference type="EMBL" id="BLKM01000325">
    <property type="protein sequence ID" value="GFG31610.1"/>
    <property type="molecule type" value="Genomic_DNA"/>
</dbReference>
<reference evidence="3" key="1">
    <citation type="submission" date="2020-01" db="EMBL/GenBank/DDBJ databases">
        <title>Draft genome sequence of the Termite Coptotermes fromosanus.</title>
        <authorList>
            <person name="Itakura S."/>
            <person name="Yosikawa Y."/>
            <person name="Umezawa K."/>
        </authorList>
    </citation>
    <scope>NUCLEOTIDE SEQUENCE [LARGE SCALE GENOMIC DNA]</scope>
</reference>
<proteinExistence type="predicted"/>
<sequence length="557" mass="63183">MTLSSTESIRGNSKDSRGLFSPRMEYDEWTPLGRGDPLKNDPTYDYVPPVLERVHYWIEPSSRTPDPPIATVAYASKAPEISRVSYKKPDYAHRETDNSSADSRKDVYDPFFLKFVEGPIFSTQHRNQHFFYHHYLRRPSSAASQEPNSPAYIQRTHHYIPPYHSYQQKSHQKQIPHENHPQPEKHHQKQNHRATNETSDPSTKGHAEKKQNTPPFETPDFQTDMHTNNEEKQQQRPPYTILVPPPPQLPNSFTSMSEIHKPVQGAQSNKVTTNAPPKTHLSVTQANLVYQDSSILPTPEWEEGKTQMATLAEASSQVTWKSPLPTKHDTYPSGNLYHGPPSATTVYQPSIDFEVVPSTELHFNDSNKINFPTHQQPLLWNSDVMTTLAISSVAMTTASPLTTDPLFSHYKQPVQPLRGPMYLIIQGHSKVKTYGAMKQHNSFHGIPIQETNDINQSSSAANSNDRIGKILEDYAEIGPLEEYVVKSAITEATHTQDQDDVKFLAKKTAHNEKPHLNLRDSAAKALPFNNENQTPKRKNRQMTMTSSHLMTAPQNKL</sequence>
<dbReference type="InParanoid" id="A0A6L2PJH8"/>
<feature type="compositionally biased region" description="Polar residues" evidence="1">
    <location>
        <begin position="541"/>
        <end position="557"/>
    </location>
</feature>
<dbReference type="OrthoDB" id="8062658at2759"/>
<feature type="compositionally biased region" description="Basic and acidic residues" evidence="1">
    <location>
        <begin position="175"/>
        <end position="185"/>
    </location>
</feature>
<organism evidence="2 3">
    <name type="scientific">Coptotermes formosanus</name>
    <name type="common">Formosan subterranean termite</name>
    <dbReference type="NCBI Taxonomy" id="36987"/>
    <lineage>
        <taxon>Eukaryota</taxon>
        <taxon>Metazoa</taxon>
        <taxon>Ecdysozoa</taxon>
        <taxon>Arthropoda</taxon>
        <taxon>Hexapoda</taxon>
        <taxon>Insecta</taxon>
        <taxon>Pterygota</taxon>
        <taxon>Neoptera</taxon>
        <taxon>Polyneoptera</taxon>
        <taxon>Dictyoptera</taxon>
        <taxon>Blattodea</taxon>
        <taxon>Blattoidea</taxon>
        <taxon>Termitoidae</taxon>
        <taxon>Rhinotermitidae</taxon>
        <taxon>Coptotermes</taxon>
    </lineage>
</organism>
<feature type="compositionally biased region" description="Polar residues" evidence="1">
    <location>
        <begin position="1"/>
        <end position="11"/>
    </location>
</feature>
<evidence type="ECO:0000256" key="1">
    <source>
        <dbReference type="SAM" id="MobiDB-lite"/>
    </source>
</evidence>
<gene>
    <name evidence="2" type="ORF">Cfor_03189</name>
</gene>
<name>A0A6L2PJH8_COPFO</name>
<feature type="compositionally biased region" description="Polar residues" evidence="1">
    <location>
        <begin position="212"/>
        <end position="226"/>
    </location>
</feature>
<feature type="region of interest" description="Disordered" evidence="1">
    <location>
        <begin position="527"/>
        <end position="557"/>
    </location>
</feature>
<evidence type="ECO:0000313" key="2">
    <source>
        <dbReference type="EMBL" id="GFG31610.1"/>
    </source>
</evidence>
<dbReference type="Proteomes" id="UP000502823">
    <property type="component" value="Unassembled WGS sequence"/>
</dbReference>
<dbReference type="AlphaFoldDB" id="A0A6L2PJH8"/>
<evidence type="ECO:0000313" key="3">
    <source>
        <dbReference type="Proteomes" id="UP000502823"/>
    </source>
</evidence>